<evidence type="ECO:0000313" key="1">
    <source>
        <dbReference type="EMBL" id="JAD98265.1"/>
    </source>
</evidence>
<name>A0A0A9EK76_ARUDO</name>
<protein>
    <submittedName>
        <fullName evidence="1">Uncharacterized protein</fullName>
    </submittedName>
</protein>
<sequence>MFVGYHITYKVSECRLDRWLSIRRNTTTC</sequence>
<reference evidence="1" key="1">
    <citation type="submission" date="2014-09" db="EMBL/GenBank/DDBJ databases">
        <authorList>
            <person name="Magalhaes I.L.F."/>
            <person name="Oliveira U."/>
            <person name="Santos F.R."/>
            <person name="Vidigal T.H.D.A."/>
            <person name="Brescovit A.D."/>
            <person name="Santos A.J."/>
        </authorList>
    </citation>
    <scope>NUCLEOTIDE SEQUENCE</scope>
    <source>
        <tissue evidence="1">Shoot tissue taken approximately 20 cm above the soil surface</tissue>
    </source>
</reference>
<proteinExistence type="predicted"/>
<dbReference type="EMBL" id="GBRH01199630">
    <property type="protein sequence ID" value="JAD98265.1"/>
    <property type="molecule type" value="Transcribed_RNA"/>
</dbReference>
<dbReference type="AlphaFoldDB" id="A0A0A9EK76"/>
<organism evidence="1">
    <name type="scientific">Arundo donax</name>
    <name type="common">Giant reed</name>
    <name type="synonym">Donax arundinaceus</name>
    <dbReference type="NCBI Taxonomy" id="35708"/>
    <lineage>
        <taxon>Eukaryota</taxon>
        <taxon>Viridiplantae</taxon>
        <taxon>Streptophyta</taxon>
        <taxon>Embryophyta</taxon>
        <taxon>Tracheophyta</taxon>
        <taxon>Spermatophyta</taxon>
        <taxon>Magnoliopsida</taxon>
        <taxon>Liliopsida</taxon>
        <taxon>Poales</taxon>
        <taxon>Poaceae</taxon>
        <taxon>PACMAD clade</taxon>
        <taxon>Arundinoideae</taxon>
        <taxon>Arundineae</taxon>
        <taxon>Arundo</taxon>
    </lineage>
</organism>
<reference evidence="1" key="2">
    <citation type="journal article" date="2015" name="Data Brief">
        <title>Shoot transcriptome of the giant reed, Arundo donax.</title>
        <authorList>
            <person name="Barrero R.A."/>
            <person name="Guerrero F.D."/>
            <person name="Moolhuijzen P."/>
            <person name="Goolsby J.A."/>
            <person name="Tidwell J."/>
            <person name="Bellgard S.E."/>
            <person name="Bellgard M.I."/>
        </authorList>
    </citation>
    <scope>NUCLEOTIDE SEQUENCE</scope>
    <source>
        <tissue evidence="1">Shoot tissue taken approximately 20 cm above the soil surface</tissue>
    </source>
</reference>
<accession>A0A0A9EK76</accession>